<evidence type="ECO:0000313" key="1">
    <source>
        <dbReference type="Proteomes" id="UP000694844"/>
    </source>
</evidence>
<evidence type="ECO:0000313" key="2">
    <source>
        <dbReference type="RefSeq" id="XP_022292017.1"/>
    </source>
</evidence>
<reference evidence="2" key="2">
    <citation type="submission" date="2025-08" db="UniProtKB">
        <authorList>
            <consortium name="RefSeq"/>
        </authorList>
    </citation>
    <scope>IDENTIFICATION</scope>
    <source>
        <tissue evidence="2">Whole sample</tissue>
    </source>
</reference>
<dbReference type="Proteomes" id="UP000694844">
    <property type="component" value="Chromosome 1"/>
</dbReference>
<dbReference type="OrthoDB" id="6067941at2759"/>
<reference evidence="1" key="1">
    <citation type="submission" date="2024-06" db="UniProtKB">
        <authorList>
            <consortium name="RefSeq"/>
        </authorList>
    </citation>
    <scope>NUCLEOTIDE SEQUENCE [LARGE SCALE GENOMIC DNA]</scope>
</reference>
<sequence>MATNARIPTVAAEEVDLSTIRVVVIVPELTMKKSLFSKEPTKNCKVNVKPDTRSLEVTADIEEKGDKVIKYAYKANKLPGDIVPDNCKTEYKKGQVIVFLKKSEECSWAVQLSKSGLDQDPDA</sequence>
<proteinExistence type="predicted"/>
<name>A0A8B8AKE5_CRAVI</name>
<dbReference type="RefSeq" id="XP_022292017.1">
    <property type="nucleotide sequence ID" value="XM_022436309.1"/>
</dbReference>
<dbReference type="GeneID" id="111103224"/>
<gene>
    <name evidence="2" type="primary">LOC111103224</name>
</gene>
<dbReference type="SUPFAM" id="SSF49764">
    <property type="entry name" value="HSP20-like chaperones"/>
    <property type="match status" value="1"/>
</dbReference>
<protein>
    <submittedName>
        <fullName evidence="2">Uncharacterized protein LOC111103224</fullName>
    </submittedName>
</protein>
<dbReference type="AlphaFoldDB" id="A0A8B8AKE5"/>
<dbReference type="InterPro" id="IPR008978">
    <property type="entry name" value="HSP20-like_chaperone"/>
</dbReference>
<accession>A0A8B8AKE5</accession>
<organism evidence="1 2">
    <name type="scientific">Crassostrea virginica</name>
    <name type="common">Eastern oyster</name>
    <dbReference type="NCBI Taxonomy" id="6565"/>
    <lineage>
        <taxon>Eukaryota</taxon>
        <taxon>Metazoa</taxon>
        <taxon>Spiralia</taxon>
        <taxon>Lophotrochozoa</taxon>
        <taxon>Mollusca</taxon>
        <taxon>Bivalvia</taxon>
        <taxon>Autobranchia</taxon>
        <taxon>Pteriomorphia</taxon>
        <taxon>Ostreida</taxon>
        <taxon>Ostreoidea</taxon>
        <taxon>Ostreidae</taxon>
        <taxon>Crassostrea</taxon>
    </lineage>
</organism>
<dbReference type="KEGG" id="cvn:111103224"/>
<keyword evidence="1" id="KW-1185">Reference proteome</keyword>
<dbReference type="Gene3D" id="2.60.40.790">
    <property type="match status" value="1"/>
</dbReference>